<evidence type="ECO:0000256" key="1">
    <source>
        <dbReference type="ARBA" id="ARBA00004141"/>
    </source>
</evidence>
<evidence type="ECO:0000259" key="7">
    <source>
        <dbReference type="Pfam" id="PF21885"/>
    </source>
</evidence>
<organism evidence="8 9">
    <name type="scientific">Ameca splendens</name>
    <dbReference type="NCBI Taxonomy" id="208324"/>
    <lineage>
        <taxon>Eukaryota</taxon>
        <taxon>Metazoa</taxon>
        <taxon>Chordata</taxon>
        <taxon>Craniata</taxon>
        <taxon>Vertebrata</taxon>
        <taxon>Euteleostomi</taxon>
        <taxon>Actinopterygii</taxon>
        <taxon>Neopterygii</taxon>
        <taxon>Teleostei</taxon>
        <taxon>Neoteleostei</taxon>
        <taxon>Acanthomorphata</taxon>
        <taxon>Ovalentaria</taxon>
        <taxon>Atherinomorphae</taxon>
        <taxon>Cyprinodontiformes</taxon>
        <taxon>Goodeidae</taxon>
        <taxon>Ameca</taxon>
    </lineage>
</organism>
<dbReference type="Pfam" id="PF21885">
    <property type="entry name" value="TMEM181_GOLD"/>
    <property type="match status" value="1"/>
</dbReference>
<dbReference type="InterPro" id="IPR047843">
    <property type="entry name" value="WLS-like_TM"/>
</dbReference>
<feature type="non-terminal residue" evidence="8">
    <location>
        <position position="229"/>
    </location>
</feature>
<name>A0ABV0XXR3_9TELE</name>
<sequence>MELLAPMRLYTLSKRHFVLVFVMFLICFGLTVFIGIAGPKILAEQEHNDDQLVAKNVSVKTGPFNLVSPPLTTYNQQLWLTCVMQTGNSNMRDFKQPFEINVDLKGKMQYATVMHIKTVQQKSRTLHCGAKCEEIIVLHLGFLNYTQYQVAVSFKGLENVSYEIKVAFVWKTYNPTFSQVEIWFRFVFVVLTFMVTCMFAHSLRKFSMRDWGIEQKWMSVLLPLLLLYN</sequence>
<evidence type="ECO:0000256" key="5">
    <source>
        <dbReference type="SAM" id="Phobius"/>
    </source>
</evidence>
<feature type="transmembrane region" description="Helical" evidence="5">
    <location>
        <begin position="182"/>
        <end position="200"/>
    </location>
</feature>
<feature type="domain" description="Wntless-like transmembrane" evidence="6">
    <location>
        <begin position="174"/>
        <end position="229"/>
    </location>
</feature>
<evidence type="ECO:0000259" key="6">
    <source>
        <dbReference type="Pfam" id="PF06664"/>
    </source>
</evidence>
<evidence type="ECO:0000256" key="4">
    <source>
        <dbReference type="ARBA" id="ARBA00023136"/>
    </source>
</evidence>
<evidence type="ECO:0000256" key="2">
    <source>
        <dbReference type="ARBA" id="ARBA00022692"/>
    </source>
</evidence>
<reference evidence="8 9" key="1">
    <citation type="submission" date="2021-06" db="EMBL/GenBank/DDBJ databases">
        <authorList>
            <person name="Palmer J.M."/>
        </authorList>
    </citation>
    <scope>NUCLEOTIDE SEQUENCE [LARGE SCALE GENOMIC DNA]</scope>
    <source>
        <strain evidence="8 9">AS_MEX2019</strain>
        <tissue evidence="8">Muscle</tissue>
    </source>
</reference>
<gene>
    <name evidence="8" type="ORF">AMECASPLE_001041</name>
</gene>
<keyword evidence="2 5" id="KW-0812">Transmembrane</keyword>
<dbReference type="Pfam" id="PF06664">
    <property type="entry name" value="WLS-like_TM"/>
    <property type="match status" value="1"/>
</dbReference>
<evidence type="ECO:0000313" key="9">
    <source>
        <dbReference type="Proteomes" id="UP001469553"/>
    </source>
</evidence>
<comment type="caution">
    <text evidence="8">The sequence shown here is derived from an EMBL/GenBank/DDBJ whole genome shotgun (WGS) entry which is preliminary data.</text>
</comment>
<dbReference type="EMBL" id="JAHRIP010018842">
    <property type="protein sequence ID" value="MEQ2286299.1"/>
    <property type="molecule type" value="Genomic_DNA"/>
</dbReference>
<protein>
    <recommendedName>
        <fullName evidence="10">Transmembrane protein 181</fullName>
    </recommendedName>
</protein>
<evidence type="ECO:0000313" key="8">
    <source>
        <dbReference type="EMBL" id="MEQ2286299.1"/>
    </source>
</evidence>
<proteinExistence type="predicted"/>
<evidence type="ECO:0008006" key="10">
    <source>
        <dbReference type="Google" id="ProtNLM"/>
    </source>
</evidence>
<comment type="subcellular location">
    <subcellularLocation>
        <location evidence="1">Membrane</location>
        <topology evidence="1">Multi-pass membrane protein</topology>
    </subcellularLocation>
</comment>
<keyword evidence="3 5" id="KW-1133">Transmembrane helix</keyword>
<feature type="domain" description="TMEM181 GOLD" evidence="7">
    <location>
        <begin position="62"/>
        <end position="173"/>
    </location>
</feature>
<feature type="transmembrane region" description="Helical" evidence="5">
    <location>
        <begin position="17"/>
        <end position="38"/>
    </location>
</feature>
<dbReference type="PANTHER" id="PTHR31918">
    <property type="entry name" value="TRANSMEMBRANE PROTEIN 181"/>
    <property type="match status" value="1"/>
</dbReference>
<keyword evidence="4 5" id="KW-0472">Membrane</keyword>
<dbReference type="InterPro" id="IPR040416">
    <property type="entry name" value="TMEM181"/>
</dbReference>
<evidence type="ECO:0000256" key="3">
    <source>
        <dbReference type="ARBA" id="ARBA00022989"/>
    </source>
</evidence>
<keyword evidence="9" id="KW-1185">Reference proteome</keyword>
<dbReference type="Proteomes" id="UP001469553">
    <property type="component" value="Unassembled WGS sequence"/>
</dbReference>
<accession>A0ABV0XXR3</accession>
<dbReference type="InterPro" id="IPR054077">
    <property type="entry name" value="TMEM181_GOLD"/>
</dbReference>
<dbReference type="PANTHER" id="PTHR31918:SF1">
    <property type="entry name" value="TRANSMEMBRANE PROTEIN 181"/>
    <property type="match status" value="1"/>
</dbReference>